<evidence type="ECO:0000313" key="2">
    <source>
        <dbReference type="Proteomes" id="UP001238179"/>
    </source>
</evidence>
<proteinExistence type="predicted"/>
<name>A0AA48K9I1_9BACT</name>
<sequence length="127" mass="13711">MSQTPLQTLRALEAAATQGRWTVPHFARPKVGCECGYIFADGQDGMGSICDIHFGDEDEPKETAAANGKLIAAMRNLAPELLDLWKAAEEARLEGERVRLPNLESPCVCPTCKAVLALNAKAQEVMA</sequence>
<dbReference type="AlphaFoldDB" id="A0AA48K9I1"/>
<gene>
    <name evidence="1" type="ORF">METEAL_15260</name>
</gene>
<dbReference type="RefSeq" id="WP_316415258.1">
    <property type="nucleotide sequence ID" value="NZ_AP027080.1"/>
</dbReference>
<dbReference type="KEGG" id="msil:METEAL_15260"/>
<dbReference type="EMBL" id="AP027080">
    <property type="protein sequence ID" value="BDU72352.1"/>
    <property type="molecule type" value="Genomic_DNA"/>
</dbReference>
<keyword evidence="2" id="KW-1185">Reference proteome</keyword>
<protein>
    <submittedName>
        <fullName evidence="1">Uncharacterized protein</fullName>
    </submittedName>
</protein>
<dbReference type="Proteomes" id="UP001238179">
    <property type="component" value="Chromosome"/>
</dbReference>
<evidence type="ECO:0000313" key="1">
    <source>
        <dbReference type="EMBL" id="BDU72352.1"/>
    </source>
</evidence>
<reference evidence="2" key="1">
    <citation type="journal article" date="2023" name="Int. J. Syst. Evol. Microbiol.">
        <title>Mesoterricola silvestris gen. nov., sp. nov., Mesoterricola sediminis sp. nov., Geothrix oryzae sp. nov., Geothrix edaphica sp. nov., Geothrix rubra sp. nov., and Geothrix limicola sp. nov., six novel members of Acidobacteriota isolated from soils.</title>
        <authorList>
            <person name="Itoh H."/>
            <person name="Sugisawa Y."/>
            <person name="Mise K."/>
            <person name="Xu Z."/>
            <person name="Kuniyasu M."/>
            <person name="Ushijima N."/>
            <person name="Kawano K."/>
            <person name="Kobayashi E."/>
            <person name="Shiratori Y."/>
            <person name="Masuda Y."/>
            <person name="Senoo K."/>
        </authorList>
    </citation>
    <scope>NUCLEOTIDE SEQUENCE [LARGE SCALE GENOMIC DNA]</scope>
    <source>
        <strain evidence="2">W79</strain>
    </source>
</reference>
<organism evidence="1 2">
    <name type="scientific">Mesoterricola silvestris</name>
    <dbReference type="NCBI Taxonomy" id="2927979"/>
    <lineage>
        <taxon>Bacteria</taxon>
        <taxon>Pseudomonadati</taxon>
        <taxon>Acidobacteriota</taxon>
        <taxon>Holophagae</taxon>
        <taxon>Holophagales</taxon>
        <taxon>Holophagaceae</taxon>
        <taxon>Mesoterricola</taxon>
    </lineage>
</organism>
<accession>A0AA48K9I1</accession>